<keyword evidence="1" id="KW-0812">Transmembrane</keyword>
<proteinExistence type="predicted"/>
<accession>A0AAW1D593</accession>
<feature type="transmembrane region" description="Helical" evidence="1">
    <location>
        <begin position="6"/>
        <end position="26"/>
    </location>
</feature>
<dbReference type="EMBL" id="JAPXFL010000006">
    <property type="protein sequence ID" value="KAK9505732.1"/>
    <property type="molecule type" value="Genomic_DNA"/>
</dbReference>
<evidence type="ECO:0000256" key="1">
    <source>
        <dbReference type="SAM" id="Phobius"/>
    </source>
</evidence>
<dbReference type="Pfam" id="PF15879">
    <property type="entry name" value="MWFE"/>
    <property type="match status" value="1"/>
</dbReference>
<sequence length="82" mass="10001">MWYEILPSFGIICGAVTIPSIFNYYFHKFIQDGNPYRRKISPDFNKDLFMRDHRLSGNPYVIQVSYLCRLCSNYNYYFFRFQ</sequence>
<evidence type="ECO:0000313" key="2">
    <source>
        <dbReference type="EMBL" id="KAK9505732.1"/>
    </source>
</evidence>
<reference evidence="2 3" key="1">
    <citation type="submission" date="2022-12" db="EMBL/GenBank/DDBJ databases">
        <title>Chromosome-level genome assembly of true bugs.</title>
        <authorList>
            <person name="Ma L."/>
            <person name="Li H."/>
        </authorList>
    </citation>
    <scope>NUCLEOTIDE SEQUENCE [LARGE SCALE GENOMIC DNA]</scope>
    <source>
        <strain evidence="2">Lab_2022b</strain>
    </source>
</reference>
<dbReference type="Proteomes" id="UP001461498">
    <property type="component" value="Unassembled WGS sequence"/>
</dbReference>
<protein>
    <recommendedName>
        <fullName evidence="4">NADH dehydrogenase [ubiquinone] 1 alpha subcomplex subunit 1</fullName>
    </recommendedName>
</protein>
<organism evidence="2 3">
    <name type="scientific">Rhynocoris fuscipes</name>
    <dbReference type="NCBI Taxonomy" id="488301"/>
    <lineage>
        <taxon>Eukaryota</taxon>
        <taxon>Metazoa</taxon>
        <taxon>Ecdysozoa</taxon>
        <taxon>Arthropoda</taxon>
        <taxon>Hexapoda</taxon>
        <taxon>Insecta</taxon>
        <taxon>Pterygota</taxon>
        <taxon>Neoptera</taxon>
        <taxon>Paraneoptera</taxon>
        <taxon>Hemiptera</taxon>
        <taxon>Heteroptera</taxon>
        <taxon>Panheteroptera</taxon>
        <taxon>Cimicomorpha</taxon>
        <taxon>Reduviidae</taxon>
        <taxon>Harpactorinae</taxon>
        <taxon>Harpactorini</taxon>
        <taxon>Rhynocoris</taxon>
    </lineage>
</organism>
<keyword evidence="1" id="KW-0472">Membrane</keyword>
<keyword evidence="3" id="KW-1185">Reference proteome</keyword>
<dbReference type="InterPro" id="IPR017384">
    <property type="entry name" value="NADH_Ub_cplx-1_asu_su-1"/>
</dbReference>
<evidence type="ECO:0008006" key="4">
    <source>
        <dbReference type="Google" id="ProtNLM"/>
    </source>
</evidence>
<evidence type="ECO:0000313" key="3">
    <source>
        <dbReference type="Proteomes" id="UP001461498"/>
    </source>
</evidence>
<keyword evidence="1" id="KW-1133">Transmembrane helix</keyword>
<gene>
    <name evidence="2" type="ORF">O3M35_009720</name>
</gene>
<comment type="caution">
    <text evidence="2">The sequence shown here is derived from an EMBL/GenBank/DDBJ whole genome shotgun (WGS) entry which is preliminary data.</text>
</comment>
<name>A0AAW1D593_9HEMI</name>
<dbReference type="AlphaFoldDB" id="A0AAW1D593"/>